<keyword evidence="3 6" id="KW-0564">Palmitate</keyword>
<keyword evidence="5 6" id="KW-0449">Lipoprotein</keyword>
<evidence type="ECO:0000256" key="3">
    <source>
        <dbReference type="ARBA" id="ARBA00023139"/>
    </source>
</evidence>
<evidence type="ECO:0000256" key="1">
    <source>
        <dbReference type="ARBA" id="ARBA00022729"/>
    </source>
</evidence>
<evidence type="ECO:0000256" key="5">
    <source>
        <dbReference type="ARBA" id="ARBA00023288"/>
    </source>
</evidence>
<dbReference type="GO" id="GO:0043165">
    <property type="term" value="P:Gram-negative-bacterium-type cell outer membrane assembly"/>
    <property type="evidence" value="ECO:0007669"/>
    <property type="project" value="UniProtKB-UniRule"/>
</dbReference>
<dbReference type="EMBL" id="QFZK01000008">
    <property type="protein sequence ID" value="RFO96424.1"/>
    <property type="molecule type" value="Genomic_DNA"/>
</dbReference>
<evidence type="ECO:0000313" key="7">
    <source>
        <dbReference type="EMBL" id="RFO96424.1"/>
    </source>
</evidence>
<keyword evidence="4 6" id="KW-0998">Cell outer membrane</keyword>
<proteinExistence type="inferred from homology"/>
<evidence type="ECO:0000256" key="2">
    <source>
        <dbReference type="ARBA" id="ARBA00023136"/>
    </source>
</evidence>
<dbReference type="GO" id="GO:0015920">
    <property type="term" value="P:lipopolysaccharide transport"/>
    <property type="evidence" value="ECO:0007669"/>
    <property type="project" value="TreeGrafter"/>
</dbReference>
<keyword evidence="1 6" id="KW-0732">Signal</keyword>
<evidence type="ECO:0000313" key="8">
    <source>
        <dbReference type="Proteomes" id="UP000260665"/>
    </source>
</evidence>
<dbReference type="OrthoDB" id="5298094at2"/>
<sequence>MQRRSLLAMLALPVALATLAGCGFKLRTSQPLPFSTIAVTPEKSGGVAGDLARYLGDIVRPVAPGAGGELPEVILDILQEGREKLVVGVNASGQVREFELRMRVNFKLRTAKGVELIAPSVIEQRRSISFNESAVLAKEAEEVLLYRDMQADIVQQLLRRLGAFKMPGQASALPAAPVPPLPSPAPE</sequence>
<evidence type="ECO:0000256" key="6">
    <source>
        <dbReference type="HAMAP-Rule" id="MF_01186"/>
    </source>
</evidence>
<comment type="caution">
    <text evidence="7">The sequence shown here is derived from an EMBL/GenBank/DDBJ whole genome shotgun (WGS) entry which is preliminary data.</text>
</comment>
<comment type="similarity">
    <text evidence="6">Belongs to the LptE lipoprotein family.</text>
</comment>
<comment type="subcellular location">
    <subcellularLocation>
        <location evidence="6">Cell outer membrane</location>
        <topology evidence="6">Lipid-anchor</topology>
    </subcellularLocation>
</comment>
<accession>A0A3E1RAN9</accession>
<dbReference type="PANTHER" id="PTHR38098:SF1">
    <property type="entry name" value="LPS-ASSEMBLY LIPOPROTEIN LPTE"/>
    <property type="match status" value="1"/>
</dbReference>
<dbReference type="Gene3D" id="3.30.160.150">
    <property type="entry name" value="Lipoprotein like domain"/>
    <property type="match status" value="1"/>
</dbReference>
<dbReference type="PANTHER" id="PTHR38098">
    <property type="entry name" value="LPS-ASSEMBLY LIPOPROTEIN LPTE"/>
    <property type="match status" value="1"/>
</dbReference>
<gene>
    <name evidence="6" type="primary">lptE</name>
    <name evidence="7" type="ORF">DIC66_13495</name>
</gene>
<dbReference type="PROSITE" id="PS51257">
    <property type="entry name" value="PROKAR_LIPOPROTEIN"/>
    <property type="match status" value="1"/>
</dbReference>
<dbReference type="InterPro" id="IPR007485">
    <property type="entry name" value="LPS_assembly_LptE"/>
</dbReference>
<reference evidence="7 8" key="1">
    <citation type="submission" date="2018-05" db="EMBL/GenBank/DDBJ databases">
        <title>Rhodoferax soyangensis sp.nov., isolated from an oligotrophic freshwater lake.</title>
        <authorList>
            <person name="Park M."/>
        </authorList>
    </citation>
    <scope>NUCLEOTIDE SEQUENCE [LARGE SCALE GENOMIC DNA]</scope>
    <source>
        <strain evidence="7 8">IMCC26218</strain>
    </source>
</reference>
<comment type="function">
    <text evidence="6">Together with LptD, is involved in the assembly of lipopolysaccharide (LPS) at the surface of the outer membrane. Required for the proper assembly of LptD. Binds LPS and may serve as the LPS recognition site at the outer membrane.</text>
</comment>
<name>A0A3E1RAN9_9BURK</name>
<comment type="subunit">
    <text evidence="6">Component of the lipopolysaccharide transport and assembly complex. Interacts with LptD.</text>
</comment>
<dbReference type="Proteomes" id="UP000260665">
    <property type="component" value="Unassembled WGS sequence"/>
</dbReference>
<dbReference type="Pfam" id="PF04390">
    <property type="entry name" value="LptE"/>
    <property type="match status" value="1"/>
</dbReference>
<keyword evidence="8" id="KW-1185">Reference proteome</keyword>
<dbReference type="GO" id="GO:0001530">
    <property type="term" value="F:lipopolysaccharide binding"/>
    <property type="evidence" value="ECO:0007669"/>
    <property type="project" value="TreeGrafter"/>
</dbReference>
<dbReference type="HAMAP" id="MF_01186">
    <property type="entry name" value="LPS_assembly_LptE"/>
    <property type="match status" value="1"/>
</dbReference>
<keyword evidence="2 6" id="KW-0472">Membrane</keyword>
<dbReference type="AlphaFoldDB" id="A0A3E1RAN9"/>
<dbReference type="GO" id="GO:1990351">
    <property type="term" value="C:transporter complex"/>
    <property type="evidence" value="ECO:0007669"/>
    <property type="project" value="TreeGrafter"/>
</dbReference>
<organism evidence="7 8">
    <name type="scientific">Rhodoferax lacus</name>
    <dbReference type="NCBI Taxonomy" id="2184758"/>
    <lineage>
        <taxon>Bacteria</taxon>
        <taxon>Pseudomonadati</taxon>
        <taxon>Pseudomonadota</taxon>
        <taxon>Betaproteobacteria</taxon>
        <taxon>Burkholderiales</taxon>
        <taxon>Comamonadaceae</taxon>
        <taxon>Rhodoferax</taxon>
    </lineage>
</organism>
<protein>
    <recommendedName>
        <fullName evidence="6">LPS-assembly lipoprotein LptE</fullName>
    </recommendedName>
</protein>
<dbReference type="GO" id="GO:0009279">
    <property type="term" value="C:cell outer membrane"/>
    <property type="evidence" value="ECO:0007669"/>
    <property type="project" value="UniProtKB-SubCell"/>
</dbReference>
<evidence type="ECO:0000256" key="4">
    <source>
        <dbReference type="ARBA" id="ARBA00023237"/>
    </source>
</evidence>